<dbReference type="Proteomes" id="UP001139409">
    <property type="component" value="Unassembled WGS sequence"/>
</dbReference>
<evidence type="ECO:0000256" key="2">
    <source>
        <dbReference type="ARBA" id="ARBA00022737"/>
    </source>
</evidence>
<dbReference type="InterPro" id="IPR001680">
    <property type="entry name" value="WD40_rpt"/>
</dbReference>
<sequence>MQIFSTETQGMINVTKKATMSGHTDCVYSLADCPEESSFFSAAGDGMVVKWNLNEPDSGKLVARVPNSVYSIAYHESSELLCVGHNYEGVHFIDWQNQKEIGNIKCTEGAIFALRPYKNMLLVGDSSGAVHMLDVEKRSVLASVKYSDKSARSIDVDPVNRQVAVGYSDHSIRILDLATLDLVSTITDHNNSVFSVRYNPDFQYLLSAGRDARIIIRENERDYVQVENIIGHMFAINNIEFSPDGKHFVTCSMDKSIKVWDSDRFKLLKVIDKARHAGHGTSVNKLLWMDYENTLISASDDRTISAWDIKF</sequence>
<evidence type="ECO:0000313" key="4">
    <source>
        <dbReference type="EMBL" id="MCA6074151.1"/>
    </source>
</evidence>
<dbReference type="Gene3D" id="2.130.10.10">
    <property type="entry name" value="YVTN repeat-like/Quinoprotein amine dehydrogenase"/>
    <property type="match status" value="2"/>
</dbReference>
<feature type="repeat" description="WD" evidence="3">
    <location>
        <begin position="20"/>
        <end position="54"/>
    </location>
</feature>
<gene>
    <name evidence="4" type="ORF">LDX50_04690</name>
</gene>
<dbReference type="RefSeq" id="WP_225697252.1">
    <property type="nucleotide sequence ID" value="NZ_JAIXNE010000001.1"/>
</dbReference>
<dbReference type="PROSITE" id="PS50294">
    <property type="entry name" value="WD_REPEATS_REGION"/>
    <property type="match status" value="2"/>
</dbReference>
<evidence type="ECO:0000256" key="3">
    <source>
        <dbReference type="PROSITE-ProRule" id="PRU00221"/>
    </source>
</evidence>
<protein>
    <submittedName>
        <fullName evidence="4">WD40 repeat domain-containing protein</fullName>
    </submittedName>
</protein>
<reference evidence="4" key="1">
    <citation type="submission" date="2021-09" db="EMBL/GenBank/DDBJ databases">
        <title>Fulvivirga sp. isolated from coastal sediment.</title>
        <authorList>
            <person name="Yu H."/>
        </authorList>
    </citation>
    <scope>NUCLEOTIDE SEQUENCE</scope>
    <source>
        <strain evidence="4">1062</strain>
    </source>
</reference>
<organism evidence="4 5">
    <name type="scientific">Fulvivirga sedimenti</name>
    <dbReference type="NCBI Taxonomy" id="2879465"/>
    <lineage>
        <taxon>Bacteria</taxon>
        <taxon>Pseudomonadati</taxon>
        <taxon>Bacteroidota</taxon>
        <taxon>Cytophagia</taxon>
        <taxon>Cytophagales</taxon>
        <taxon>Fulvivirgaceae</taxon>
        <taxon>Fulvivirga</taxon>
    </lineage>
</organism>
<evidence type="ECO:0000313" key="5">
    <source>
        <dbReference type="Proteomes" id="UP001139409"/>
    </source>
</evidence>
<dbReference type="PANTHER" id="PTHR19848:SF8">
    <property type="entry name" value="F-BOX AND WD REPEAT DOMAIN CONTAINING 7"/>
    <property type="match status" value="1"/>
</dbReference>
<dbReference type="InterPro" id="IPR015943">
    <property type="entry name" value="WD40/YVTN_repeat-like_dom_sf"/>
</dbReference>
<dbReference type="InterPro" id="IPR020472">
    <property type="entry name" value="WD40_PAC1"/>
</dbReference>
<keyword evidence="5" id="KW-1185">Reference proteome</keyword>
<dbReference type="AlphaFoldDB" id="A0A9X1HLL8"/>
<dbReference type="InterPro" id="IPR036322">
    <property type="entry name" value="WD40_repeat_dom_sf"/>
</dbReference>
<comment type="caution">
    <text evidence="4">The sequence shown here is derived from an EMBL/GenBank/DDBJ whole genome shotgun (WGS) entry which is preliminary data.</text>
</comment>
<proteinExistence type="predicted"/>
<dbReference type="PROSITE" id="PS50082">
    <property type="entry name" value="WD_REPEATS_2"/>
    <property type="match status" value="4"/>
</dbReference>
<dbReference type="EMBL" id="JAIXNE010000001">
    <property type="protein sequence ID" value="MCA6074151.1"/>
    <property type="molecule type" value="Genomic_DNA"/>
</dbReference>
<accession>A0A9X1HLL8</accession>
<feature type="repeat" description="WD" evidence="3">
    <location>
        <begin position="229"/>
        <end position="270"/>
    </location>
</feature>
<dbReference type="PANTHER" id="PTHR19848">
    <property type="entry name" value="WD40 REPEAT PROTEIN"/>
    <property type="match status" value="1"/>
</dbReference>
<dbReference type="SMART" id="SM00320">
    <property type="entry name" value="WD40"/>
    <property type="match status" value="7"/>
</dbReference>
<dbReference type="SUPFAM" id="SSF50978">
    <property type="entry name" value="WD40 repeat-like"/>
    <property type="match status" value="1"/>
</dbReference>
<dbReference type="Pfam" id="PF00400">
    <property type="entry name" value="WD40"/>
    <property type="match status" value="4"/>
</dbReference>
<dbReference type="InterPro" id="IPR019775">
    <property type="entry name" value="WD40_repeat_CS"/>
</dbReference>
<name>A0A9X1HLL8_9BACT</name>
<keyword evidence="2" id="KW-0677">Repeat</keyword>
<dbReference type="PROSITE" id="PS00678">
    <property type="entry name" value="WD_REPEATS_1"/>
    <property type="match status" value="1"/>
</dbReference>
<evidence type="ECO:0000256" key="1">
    <source>
        <dbReference type="ARBA" id="ARBA00022574"/>
    </source>
</evidence>
<feature type="repeat" description="WD" evidence="3">
    <location>
        <begin position="186"/>
        <end position="216"/>
    </location>
</feature>
<feature type="repeat" description="WD" evidence="3">
    <location>
        <begin position="276"/>
        <end position="311"/>
    </location>
</feature>
<keyword evidence="1 3" id="KW-0853">WD repeat</keyword>
<dbReference type="PRINTS" id="PR00320">
    <property type="entry name" value="GPROTEINBRPT"/>
</dbReference>